<keyword evidence="2" id="KW-1185">Reference proteome</keyword>
<sequence length="397" mass="44141">MNSDLLLVYLSYRDAQPLHYRVFGDKFSVQEPSGIWVRGERLRGCSKSVDEKKSENKENEDICAAAVTPATAAAAAVDISSKRDEAVCTERISAISLLKLRPSVYDAPCVGPKTKVRKWLQNIPEEVDTPQVILEDAQNATEEASGQNCGESETKPDVFDILMRRRSSTPGKPSAKEAVSSANWDEIQAVCWAFTSVGIDGIAGALIAVFFFSEDQYFLLCDCPNIISSTFAVLAEESIVDCAPFPSISNVGYAQIAPVHYELPFKERPCVTPDAASYAAFSFRKIVSEKEMAGHKNAEPCAASIPATGNKNKKRVRRKSQWKVKSQLNMQELEQNLWSEVSRPVETDELSTDRGTTRELRSWLEAWKTRLHRSRNHQTGSSLIEISSPCNFRRGFC</sequence>
<dbReference type="OrthoDB" id="5838454at2759"/>
<proteinExistence type="predicted"/>
<organism evidence="3">
    <name type="scientific">Gongylonema pulchrum</name>
    <dbReference type="NCBI Taxonomy" id="637853"/>
    <lineage>
        <taxon>Eukaryota</taxon>
        <taxon>Metazoa</taxon>
        <taxon>Ecdysozoa</taxon>
        <taxon>Nematoda</taxon>
        <taxon>Chromadorea</taxon>
        <taxon>Rhabditida</taxon>
        <taxon>Spirurina</taxon>
        <taxon>Spiruromorpha</taxon>
        <taxon>Spiruroidea</taxon>
        <taxon>Gongylonematidae</taxon>
        <taxon>Gongylonema</taxon>
    </lineage>
</organism>
<evidence type="ECO:0000313" key="3">
    <source>
        <dbReference type="WBParaSite" id="GPUH_0002097601-mRNA-1"/>
    </source>
</evidence>
<dbReference type="WBParaSite" id="GPUH_0002097601-mRNA-1">
    <property type="protein sequence ID" value="GPUH_0002097601-mRNA-1"/>
    <property type="gene ID" value="GPUH_0002097601"/>
</dbReference>
<dbReference type="AlphaFoldDB" id="A0A183EJ10"/>
<evidence type="ECO:0000313" key="2">
    <source>
        <dbReference type="Proteomes" id="UP000271098"/>
    </source>
</evidence>
<dbReference type="Proteomes" id="UP000271098">
    <property type="component" value="Unassembled WGS sequence"/>
</dbReference>
<name>A0A183EJ10_9BILA</name>
<gene>
    <name evidence="1" type="ORF">GPUH_LOCUS20952</name>
</gene>
<dbReference type="EMBL" id="UYRT01091531">
    <property type="protein sequence ID" value="VDN37188.1"/>
    <property type="molecule type" value="Genomic_DNA"/>
</dbReference>
<protein>
    <submittedName>
        <fullName evidence="1 3">Uncharacterized protein</fullName>
    </submittedName>
</protein>
<evidence type="ECO:0000313" key="1">
    <source>
        <dbReference type="EMBL" id="VDN37188.1"/>
    </source>
</evidence>
<reference evidence="3" key="1">
    <citation type="submission" date="2016-06" db="UniProtKB">
        <authorList>
            <consortium name="WormBaseParasite"/>
        </authorList>
    </citation>
    <scope>IDENTIFICATION</scope>
</reference>
<reference evidence="1 2" key="2">
    <citation type="submission" date="2018-11" db="EMBL/GenBank/DDBJ databases">
        <authorList>
            <consortium name="Pathogen Informatics"/>
        </authorList>
    </citation>
    <scope>NUCLEOTIDE SEQUENCE [LARGE SCALE GENOMIC DNA]</scope>
</reference>
<accession>A0A183EJ10</accession>